<evidence type="ECO:0000313" key="1">
    <source>
        <dbReference type="EMBL" id="CAB5396225.1"/>
    </source>
</evidence>
<sequence length="136" mass="16596">MLIIFRFSSIILRMIYMHHYRITKKNDNYVYPKKRICRQEQKEREFNTACKIYNATSTSAVNKALEYHCMNHTHINELNNDEHEERSSSRRFSFRKRSRINYAESLYSLEEETEPTYKMQQKKFSNTSNTNIFQLF</sequence>
<comment type="caution">
    <text evidence="1">The sequence shown here is derived from an EMBL/GenBank/DDBJ whole genome shotgun (WGS) entry which is preliminary data.</text>
</comment>
<name>A0A916EKX1_9GLOM</name>
<proteinExistence type="predicted"/>
<dbReference type="OrthoDB" id="10380414at2759"/>
<protein>
    <submittedName>
        <fullName evidence="1">Uncharacterized protein</fullName>
    </submittedName>
</protein>
<accession>A0A916EKX1</accession>
<reference evidence="1" key="1">
    <citation type="submission" date="2020-05" db="EMBL/GenBank/DDBJ databases">
        <authorList>
            <person name="Rincon C."/>
            <person name="Sanders R I."/>
            <person name="Robbins C."/>
            <person name="Chaturvedi A."/>
        </authorList>
    </citation>
    <scope>NUCLEOTIDE SEQUENCE</scope>
    <source>
        <strain evidence="1">CHB12</strain>
    </source>
</reference>
<gene>
    <name evidence="1" type="ORF">CHRIB12_LOCUS24231</name>
</gene>
<organism evidence="1 2">
    <name type="scientific">Rhizophagus irregularis</name>
    <dbReference type="NCBI Taxonomy" id="588596"/>
    <lineage>
        <taxon>Eukaryota</taxon>
        <taxon>Fungi</taxon>
        <taxon>Fungi incertae sedis</taxon>
        <taxon>Mucoromycota</taxon>
        <taxon>Glomeromycotina</taxon>
        <taxon>Glomeromycetes</taxon>
        <taxon>Glomerales</taxon>
        <taxon>Glomeraceae</taxon>
        <taxon>Rhizophagus</taxon>
    </lineage>
</organism>
<dbReference type="Proteomes" id="UP000684084">
    <property type="component" value="Unassembled WGS sequence"/>
</dbReference>
<evidence type="ECO:0000313" key="2">
    <source>
        <dbReference type="Proteomes" id="UP000684084"/>
    </source>
</evidence>
<dbReference type="AlphaFoldDB" id="A0A916EKX1"/>
<dbReference type="EMBL" id="CAGKOT010000114">
    <property type="protein sequence ID" value="CAB5396225.1"/>
    <property type="molecule type" value="Genomic_DNA"/>
</dbReference>